<name>A0A7Y8KDA4_9PSED</name>
<dbReference type="Proteomes" id="UP000590218">
    <property type="component" value="Unassembled WGS sequence"/>
</dbReference>
<protein>
    <submittedName>
        <fullName evidence="1">Amidase</fullName>
    </submittedName>
</protein>
<feature type="non-terminal residue" evidence="1">
    <location>
        <position position="51"/>
    </location>
</feature>
<organism evidence="1 2">
    <name type="scientific">Pseudomonas edaphica</name>
    <dbReference type="NCBI Taxonomy" id="2006980"/>
    <lineage>
        <taxon>Bacteria</taxon>
        <taxon>Pseudomonadati</taxon>
        <taxon>Pseudomonadota</taxon>
        <taxon>Gammaproteobacteria</taxon>
        <taxon>Pseudomonadales</taxon>
        <taxon>Pseudomonadaceae</taxon>
        <taxon>Pseudomonas</taxon>
    </lineage>
</organism>
<comment type="caution">
    <text evidence="1">The sequence shown here is derived from an EMBL/GenBank/DDBJ whole genome shotgun (WGS) entry which is preliminary data.</text>
</comment>
<evidence type="ECO:0000313" key="1">
    <source>
        <dbReference type="EMBL" id="NWE83650.1"/>
    </source>
</evidence>
<dbReference type="AlphaFoldDB" id="A0A7Y8KDA4"/>
<sequence>MSDATSMAQAFASGRNDPVQALEQALVHASMAPSVFISLTAERARREAEAA</sequence>
<evidence type="ECO:0000313" key="2">
    <source>
        <dbReference type="Proteomes" id="UP000590218"/>
    </source>
</evidence>
<accession>A0A7Y8KDA4</accession>
<dbReference type="EMBL" id="JACARL010000090">
    <property type="protein sequence ID" value="NWE83650.1"/>
    <property type="molecule type" value="Genomic_DNA"/>
</dbReference>
<gene>
    <name evidence="1" type="ORF">HX795_16200</name>
</gene>
<reference evidence="1 2" key="1">
    <citation type="submission" date="2020-04" db="EMBL/GenBank/DDBJ databases">
        <title>Molecular characterization of pseudomonads from Agaricus bisporus reveal novel blotch 2 pathogens in Western Europe.</title>
        <authorList>
            <person name="Taparia T."/>
            <person name="Krijger M."/>
            <person name="Haynes E."/>
            <person name="Elpinstone J.G."/>
            <person name="Noble R."/>
            <person name="Van Der Wolf J."/>
        </authorList>
    </citation>
    <scope>NUCLEOTIDE SEQUENCE [LARGE SCALE GENOMIC DNA]</scope>
    <source>
        <strain evidence="1 2">K6002</strain>
    </source>
</reference>
<proteinExistence type="predicted"/>